<comment type="caution">
    <text evidence="3">The sequence shown here is derived from an EMBL/GenBank/DDBJ whole genome shotgun (WGS) entry which is preliminary data.</text>
</comment>
<protein>
    <recommendedName>
        <fullName evidence="2">Thiamine-binding protein domain-containing protein</fullName>
    </recommendedName>
</protein>
<comment type="similarity">
    <text evidence="1">Belongs to the UPF0045 family.</text>
</comment>
<gene>
    <name evidence="3" type="ORF">CFH80_04060</name>
</gene>
<feature type="domain" description="Thiamine-binding protein" evidence="2">
    <location>
        <begin position="6"/>
        <end position="94"/>
    </location>
</feature>
<dbReference type="GO" id="GO:0005829">
    <property type="term" value="C:cytosol"/>
    <property type="evidence" value="ECO:0007669"/>
    <property type="project" value="TreeGrafter"/>
</dbReference>
<dbReference type="AlphaFoldDB" id="A0A2D3WJ87"/>
<evidence type="ECO:0000259" key="2">
    <source>
        <dbReference type="Pfam" id="PF01910"/>
    </source>
</evidence>
<dbReference type="Pfam" id="PF01910">
    <property type="entry name" value="Thiamine_BP"/>
    <property type="match status" value="1"/>
</dbReference>
<sequence>MSVLLEMSMFPLEGSGSKSAFVAKIIDQIDQSGFAYKLTPMSTVVETSTMQEALSLVEQAYECLEECERVYACLKFDIRKNRKDGMHQKVASVQKKLNRPINA</sequence>
<accession>A0A2D3WJ87</accession>
<organism evidence="3 4">
    <name type="scientific">Sulfurospirillum cavolei</name>
    <dbReference type="NCBI Taxonomy" id="366522"/>
    <lineage>
        <taxon>Bacteria</taxon>
        <taxon>Pseudomonadati</taxon>
        <taxon>Campylobacterota</taxon>
        <taxon>Epsilonproteobacteria</taxon>
        <taxon>Campylobacterales</taxon>
        <taxon>Sulfurospirillaceae</taxon>
        <taxon>Sulfurospirillum</taxon>
    </lineage>
</organism>
<evidence type="ECO:0000313" key="3">
    <source>
        <dbReference type="EMBL" id="DAB36593.1"/>
    </source>
</evidence>
<dbReference type="PANTHER" id="PTHR33777:SF1">
    <property type="entry name" value="UPF0045 PROTEIN ECM15"/>
    <property type="match status" value="1"/>
</dbReference>
<dbReference type="NCBIfam" id="TIGR00106">
    <property type="entry name" value="MTH1187 family thiamine-binding protein"/>
    <property type="match status" value="1"/>
</dbReference>
<evidence type="ECO:0000313" key="4">
    <source>
        <dbReference type="Proteomes" id="UP000231638"/>
    </source>
</evidence>
<dbReference type="Proteomes" id="UP000231638">
    <property type="component" value="Unassembled WGS sequence"/>
</dbReference>
<dbReference type="PANTHER" id="PTHR33777">
    <property type="entry name" value="UPF0045 PROTEIN ECM15"/>
    <property type="match status" value="1"/>
</dbReference>
<dbReference type="Gene3D" id="3.30.70.930">
    <property type="match status" value="1"/>
</dbReference>
<proteinExistence type="inferred from homology"/>
<reference evidence="3 4" key="1">
    <citation type="journal article" date="2017" name="Front. Microbiol.">
        <title>Comparative Genomic Analysis of the Class Epsilonproteobacteria and Proposed Reclassification to Epsilonbacteraeota (phyl. nov.).</title>
        <authorList>
            <person name="Waite D.W."/>
            <person name="Vanwonterghem I."/>
            <person name="Rinke C."/>
            <person name="Parks D.H."/>
            <person name="Zhang Y."/>
            <person name="Takai K."/>
            <person name="Sievert S.M."/>
            <person name="Simon J."/>
            <person name="Campbell B.J."/>
            <person name="Hanson T.E."/>
            <person name="Woyke T."/>
            <person name="Klotz M.G."/>
            <person name="Hugenholtz P."/>
        </authorList>
    </citation>
    <scope>NUCLEOTIDE SEQUENCE [LARGE SCALE GENOMIC DNA]</scope>
    <source>
        <strain evidence="3">UBA11420</strain>
    </source>
</reference>
<dbReference type="STRING" id="366522.GCA_001548055_01429"/>
<name>A0A2D3WJ87_9BACT</name>
<dbReference type="SUPFAM" id="SSF89957">
    <property type="entry name" value="MTH1187/YkoF-like"/>
    <property type="match status" value="1"/>
</dbReference>
<dbReference type="InterPro" id="IPR002767">
    <property type="entry name" value="Thiamine_BP"/>
</dbReference>
<evidence type="ECO:0000256" key="1">
    <source>
        <dbReference type="ARBA" id="ARBA00010272"/>
    </source>
</evidence>
<dbReference type="EMBL" id="DLUG01000110">
    <property type="protein sequence ID" value="DAB36593.1"/>
    <property type="molecule type" value="Genomic_DNA"/>
</dbReference>
<dbReference type="InterPro" id="IPR029756">
    <property type="entry name" value="MTH1187/YkoF-like"/>
</dbReference>
<dbReference type="InterPro" id="IPR051614">
    <property type="entry name" value="UPF0045_domain"/>
</dbReference>